<dbReference type="HOGENOM" id="CLU_2740790_0_0_1"/>
<accession>A0A0D0E6S4</accession>
<reference evidence="2" key="2">
    <citation type="submission" date="2015-01" db="EMBL/GenBank/DDBJ databases">
        <title>Evolutionary Origins and Diversification of the Mycorrhizal Mutualists.</title>
        <authorList>
            <consortium name="DOE Joint Genome Institute"/>
            <consortium name="Mycorrhizal Genomics Consortium"/>
            <person name="Kohler A."/>
            <person name="Kuo A."/>
            <person name="Nagy L.G."/>
            <person name="Floudas D."/>
            <person name="Copeland A."/>
            <person name="Barry K.W."/>
            <person name="Cichocki N."/>
            <person name="Veneault-Fourrey C."/>
            <person name="LaButti K."/>
            <person name="Lindquist E.A."/>
            <person name="Lipzen A."/>
            <person name="Lundell T."/>
            <person name="Morin E."/>
            <person name="Murat C."/>
            <person name="Riley R."/>
            <person name="Ohm R."/>
            <person name="Sun H."/>
            <person name="Tunlid A."/>
            <person name="Henrissat B."/>
            <person name="Grigoriev I.V."/>
            <person name="Hibbett D.S."/>
            <person name="Martin F."/>
        </authorList>
    </citation>
    <scope>NUCLEOTIDE SEQUENCE [LARGE SCALE GENOMIC DNA]</scope>
    <source>
        <strain evidence="2">Ve08.2h10</strain>
    </source>
</reference>
<proteinExistence type="predicted"/>
<sequence>MVRCLPVGARGEFLKQIGNCDPVLGTGRGETIPARDSSEVRAADMEMKVRYDTSNRRNCGWWMNIAKEVLA</sequence>
<dbReference type="InParanoid" id="A0A0D0E6S4"/>
<organism evidence="1 2">
    <name type="scientific">Paxillus rubicundulus Ve08.2h10</name>
    <dbReference type="NCBI Taxonomy" id="930991"/>
    <lineage>
        <taxon>Eukaryota</taxon>
        <taxon>Fungi</taxon>
        <taxon>Dikarya</taxon>
        <taxon>Basidiomycota</taxon>
        <taxon>Agaricomycotina</taxon>
        <taxon>Agaricomycetes</taxon>
        <taxon>Agaricomycetidae</taxon>
        <taxon>Boletales</taxon>
        <taxon>Paxilineae</taxon>
        <taxon>Paxillaceae</taxon>
        <taxon>Paxillus</taxon>
    </lineage>
</organism>
<evidence type="ECO:0000313" key="1">
    <source>
        <dbReference type="EMBL" id="KIK93450.1"/>
    </source>
</evidence>
<dbReference type="AlphaFoldDB" id="A0A0D0E6S4"/>
<reference evidence="1 2" key="1">
    <citation type="submission" date="2014-04" db="EMBL/GenBank/DDBJ databases">
        <authorList>
            <consortium name="DOE Joint Genome Institute"/>
            <person name="Kuo A."/>
            <person name="Kohler A."/>
            <person name="Jargeat P."/>
            <person name="Nagy L.G."/>
            <person name="Floudas D."/>
            <person name="Copeland A."/>
            <person name="Barry K.W."/>
            <person name="Cichocki N."/>
            <person name="Veneault-Fourrey C."/>
            <person name="LaButti K."/>
            <person name="Lindquist E.A."/>
            <person name="Lipzen A."/>
            <person name="Lundell T."/>
            <person name="Morin E."/>
            <person name="Murat C."/>
            <person name="Sun H."/>
            <person name="Tunlid A."/>
            <person name="Henrissat B."/>
            <person name="Grigoriev I.V."/>
            <person name="Hibbett D.S."/>
            <person name="Martin F."/>
            <person name="Nordberg H.P."/>
            <person name="Cantor M.N."/>
            <person name="Hua S.X."/>
        </authorList>
    </citation>
    <scope>NUCLEOTIDE SEQUENCE [LARGE SCALE GENOMIC DNA]</scope>
    <source>
        <strain evidence="1 2">Ve08.2h10</strain>
    </source>
</reference>
<keyword evidence="2" id="KW-1185">Reference proteome</keyword>
<dbReference type="EMBL" id="KN825184">
    <property type="protein sequence ID" value="KIK93450.1"/>
    <property type="molecule type" value="Genomic_DNA"/>
</dbReference>
<gene>
    <name evidence="1" type="ORF">PAXRUDRAFT_828979</name>
</gene>
<evidence type="ECO:0000313" key="2">
    <source>
        <dbReference type="Proteomes" id="UP000054538"/>
    </source>
</evidence>
<name>A0A0D0E6S4_9AGAM</name>
<protein>
    <submittedName>
        <fullName evidence="1">Uncharacterized protein</fullName>
    </submittedName>
</protein>
<dbReference type="Proteomes" id="UP000054538">
    <property type="component" value="Unassembled WGS sequence"/>
</dbReference>